<dbReference type="EMBL" id="FNTL01000004">
    <property type="protein sequence ID" value="SEC59310.1"/>
    <property type="molecule type" value="Genomic_DNA"/>
</dbReference>
<dbReference type="GO" id="GO:0045892">
    <property type="term" value="P:negative regulation of DNA-templated transcription"/>
    <property type="evidence" value="ECO:0007669"/>
    <property type="project" value="TreeGrafter"/>
</dbReference>
<dbReference type="Proteomes" id="UP000183407">
    <property type="component" value="Unassembled WGS sequence"/>
</dbReference>
<evidence type="ECO:0000256" key="1">
    <source>
        <dbReference type="ARBA" id="ARBA00023015"/>
    </source>
</evidence>
<dbReference type="SUPFAM" id="SSF55781">
    <property type="entry name" value="GAF domain-like"/>
    <property type="match status" value="1"/>
</dbReference>
<accession>A0A1H4TSU2</accession>
<dbReference type="PANTHER" id="PTHR30136:SF24">
    <property type="entry name" value="HTH-TYPE TRANSCRIPTIONAL REPRESSOR ALLR"/>
    <property type="match status" value="1"/>
</dbReference>
<dbReference type="Gene3D" id="1.10.10.10">
    <property type="entry name" value="Winged helix-like DNA-binding domain superfamily/Winged helix DNA-binding domain"/>
    <property type="match status" value="1"/>
</dbReference>
<evidence type="ECO:0000256" key="2">
    <source>
        <dbReference type="ARBA" id="ARBA00023125"/>
    </source>
</evidence>
<dbReference type="SUPFAM" id="SSF46785">
    <property type="entry name" value="Winged helix' DNA-binding domain"/>
    <property type="match status" value="1"/>
</dbReference>
<dbReference type="GO" id="GO:0003677">
    <property type="term" value="F:DNA binding"/>
    <property type="evidence" value="ECO:0007669"/>
    <property type="project" value="UniProtKB-KW"/>
</dbReference>
<feature type="domain" description="HTH iclR-type" evidence="4">
    <location>
        <begin position="13"/>
        <end position="72"/>
    </location>
</feature>
<dbReference type="OrthoDB" id="60629at2"/>
<dbReference type="AlphaFoldDB" id="A0A1H4TSU2"/>
<dbReference type="PROSITE" id="PS51078">
    <property type="entry name" value="ICLR_ED"/>
    <property type="match status" value="1"/>
</dbReference>
<keyword evidence="2 6" id="KW-0238">DNA-binding</keyword>
<dbReference type="PROSITE" id="PS51077">
    <property type="entry name" value="HTH_ICLR"/>
    <property type="match status" value="1"/>
</dbReference>
<evidence type="ECO:0000259" key="5">
    <source>
        <dbReference type="PROSITE" id="PS51078"/>
    </source>
</evidence>
<dbReference type="PANTHER" id="PTHR30136">
    <property type="entry name" value="HELIX-TURN-HELIX TRANSCRIPTIONAL REGULATOR, ICLR FAMILY"/>
    <property type="match status" value="1"/>
</dbReference>
<protein>
    <submittedName>
        <fullName evidence="6">DNA-binding transcriptional regulator, IclR family</fullName>
    </submittedName>
</protein>
<reference evidence="7" key="1">
    <citation type="submission" date="2016-10" db="EMBL/GenBank/DDBJ databases">
        <authorList>
            <person name="Varghese N."/>
        </authorList>
    </citation>
    <scope>NUCLEOTIDE SEQUENCE [LARGE SCALE GENOMIC DNA]</scope>
    <source>
        <strain evidence="7">DSM 44719</strain>
    </source>
</reference>
<gene>
    <name evidence="6" type="ORF">SAMN04490220_2051</name>
</gene>
<proteinExistence type="predicted"/>
<dbReference type="InterPro" id="IPR036388">
    <property type="entry name" value="WH-like_DNA-bd_sf"/>
</dbReference>
<dbReference type="InterPro" id="IPR014757">
    <property type="entry name" value="Tscrpt_reg_IclR_C"/>
</dbReference>
<evidence type="ECO:0000313" key="7">
    <source>
        <dbReference type="Proteomes" id="UP000183407"/>
    </source>
</evidence>
<sequence>MSHGERTENVPPASTLDRLSLVLDCFRSTPALSLTDLSRRTGIPRTSTRRMLEQLVRLGWLRRRGSEFELGDTLVEFGALSLYQNKFDRVVAPVLRELHLVTGHVVHLGILDGTDVVYLEKIGGQRAPNLLTRVGDRIPARSSTIGKILLATAPQSDDASASLRSETDRLRPLGIAFGTCAAGFSCIGVRIGSLGGAQAGLSISGPTNQVKFDHRHAAPVRMAAAAIAQYLDFASVTRRPA</sequence>
<dbReference type="SMART" id="SM00346">
    <property type="entry name" value="HTH_ICLR"/>
    <property type="match status" value="1"/>
</dbReference>
<name>A0A1H4TSU2_RHOJO</name>
<evidence type="ECO:0000313" key="6">
    <source>
        <dbReference type="EMBL" id="SEC59310.1"/>
    </source>
</evidence>
<dbReference type="RefSeq" id="WP_073366526.1">
    <property type="nucleotide sequence ID" value="NZ_FNTL01000004.1"/>
</dbReference>
<dbReference type="InterPro" id="IPR036390">
    <property type="entry name" value="WH_DNA-bd_sf"/>
</dbReference>
<organism evidence="6 7">
    <name type="scientific">Rhodococcus jostii</name>
    <dbReference type="NCBI Taxonomy" id="132919"/>
    <lineage>
        <taxon>Bacteria</taxon>
        <taxon>Bacillati</taxon>
        <taxon>Actinomycetota</taxon>
        <taxon>Actinomycetes</taxon>
        <taxon>Mycobacteriales</taxon>
        <taxon>Nocardiaceae</taxon>
        <taxon>Rhodococcus</taxon>
    </lineage>
</organism>
<dbReference type="InterPro" id="IPR005471">
    <property type="entry name" value="Tscrpt_reg_IclR_N"/>
</dbReference>
<evidence type="ECO:0000256" key="3">
    <source>
        <dbReference type="ARBA" id="ARBA00023163"/>
    </source>
</evidence>
<dbReference type="InterPro" id="IPR050707">
    <property type="entry name" value="HTH_MetabolicPath_Reg"/>
</dbReference>
<keyword evidence="3" id="KW-0804">Transcription</keyword>
<dbReference type="Pfam" id="PF09339">
    <property type="entry name" value="HTH_IclR"/>
    <property type="match status" value="1"/>
</dbReference>
<evidence type="ECO:0000259" key="4">
    <source>
        <dbReference type="PROSITE" id="PS51077"/>
    </source>
</evidence>
<dbReference type="Gene3D" id="3.30.450.40">
    <property type="match status" value="1"/>
</dbReference>
<dbReference type="InterPro" id="IPR029016">
    <property type="entry name" value="GAF-like_dom_sf"/>
</dbReference>
<feature type="domain" description="IclR-ED" evidence="5">
    <location>
        <begin position="73"/>
        <end position="233"/>
    </location>
</feature>
<dbReference type="GO" id="GO:0003700">
    <property type="term" value="F:DNA-binding transcription factor activity"/>
    <property type="evidence" value="ECO:0007669"/>
    <property type="project" value="TreeGrafter"/>
</dbReference>
<keyword evidence="1" id="KW-0805">Transcription regulation</keyword>
<dbReference type="Pfam" id="PF01614">
    <property type="entry name" value="IclR_C"/>
    <property type="match status" value="1"/>
</dbReference>